<protein>
    <submittedName>
        <fullName evidence="1">Uncharacterized protein</fullName>
    </submittedName>
</protein>
<name>A0A0A9E362_ARUDO</name>
<dbReference type="AlphaFoldDB" id="A0A0A9E362"/>
<organism evidence="1">
    <name type="scientific">Arundo donax</name>
    <name type="common">Giant reed</name>
    <name type="synonym">Donax arundinaceus</name>
    <dbReference type="NCBI Taxonomy" id="35708"/>
    <lineage>
        <taxon>Eukaryota</taxon>
        <taxon>Viridiplantae</taxon>
        <taxon>Streptophyta</taxon>
        <taxon>Embryophyta</taxon>
        <taxon>Tracheophyta</taxon>
        <taxon>Spermatophyta</taxon>
        <taxon>Magnoliopsida</taxon>
        <taxon>Liliopsida</taxon>
        <taxon>Poales</taxon>
        <taxon>Poaceae</taxon>
        <taxon>PACMAD clade</taxon>
        <taxon>Arundinoideae</taxon>
        <taxon>Arundineae</taxon>
        <taxon>Arundo</taxon>
    </lineage>
</organism>
<evidence type="ECO:0000313" key="1">
    <source>
        <dbReference type="EMBL" id="JAD94481.1"/>
    </source>
</evidence>
<reference evidence="1" key="2">
    <citation type="journal article" date="2015" name="Data Brief">
        <title>Shoot transcriptome of the giant reed, Arundo donax.</title>
        <authorList>
            <person name="Barrero R.A."/>
            <person name="Guerrero F.D."/>
            <person name="Moolhuijzen P."/>
            <person name="Goolsby J.A."/>
            <person name="Tidwell J."/>
            <person name="Bellgard S.E."/>
            <person name="Bellgard M.I."/>
        </authorList>
    </citation>
    <scope>NUCLEOTIDE SEQUENCE</scope>
    <source>
        <tissue evidence="1">Shoot tissue taken approximately 20 cm above the soil surface</tissue>
    </source>
</reference>
<accession>A0A0A9E362</accession>
<proteinExistence type="predicted"/>
<dbReference type="EMBL" id="GBRH01203414">
    <property type="protein sequence ID" value="JAD94481.1"/>
    <property type="molecule type" value="Transcribed_RNA"/>
</dbReference>
<sequence>MRDKNLNQRHLFSETTGTTRYSNMYQFRCNIYSCLQKLIGVQRRECCMDQTM</sequence>
<reference evidence="1" key="1">
    <citation type="submission" date="2014-09" db="EMBL/GenBank/DDBJ databases">
        <authorList>
            <person name="Magalhaes I.L.F."/>
            <person name="Oliveira U."/>
            <person name="Santos F.R."/>
            <person name="Vidigal T.H.D.A."/>
            <person name="Brescovit A.D."/>
            <person name="Santos A.J."/>
        </authorList>
    </citation>
    <scope>NUCLEOTIDE SEQUENCE</scope>
    <source>
        <tissue evidence="1">Shoot tissue taken approximately 20 cm above the soil surface</tissue>
    </source>
</reference>